<dbReference type="Proteomes" id="UP000002318">
    <property type="component" value="Chromosome"/>
</dbReference>
<dbReference type="Pfam" id="PF05119">
    <property type="entry name" value="Terminase_4"/>
    <property type="match status" value="1"/>
</dbReference>
<dbReference type="NCBIfam" id="TIGR01558">
    <property type="entry name" value="sm_term_P27"/>
    <property type="match status" value="1"/>
</dbReference>
<dbReference type="AlphaFoldDB" id="E1R1G6"/>
<accession>E1R1G6</accession>
<organism evidence="2 3">
    <name type="scientific">Sediminispirochaeta smaragdinae (strain DSM 11293 / JCM 15392 / SEBR 4228)</name>
    <name type="common">Spirochaeta smaragdinae</name>
    <dbReference type="NCBI Taxonomy" id="573413"/>
    <lineage>
        <taxon>Bacteria</taxon>
        <taxon>Pseudomonadati</taxon>
        <taxon>Spirochaetota</taxon>
        <taxon>Spirochaetia</taxon>
        <taxon>Spirochaetales</taxon>
        <taxon>Spirochaetaceae</taxon>
        <taxon>Sediminispirochaeta</taxon>
    </lineage>
</organism>
<protein>
    <submittedName>
        <fullName evidence="2">Phage terminase, small subunit, P27 family</fullName>
    </submittedName>
</protein>
<dbReference type="eggNOG" id="COG3747">
    <property type="taxonomic scope" value="Bacteria"/>
</dbReference>
<feature type="compositionally biased region" description="Basic and acidic residues" evidence="1">
    <location>
        <begin position="19"/>
        <end position="39"/>
    </location>
</feature>
<dbReference type="HOGENOM" id="CLU_107958_2_1_12"/>
<dbReference type="OrthoDB" id="308009at2"/>
<proteinExistence type="predicted"/>
<feature type="region of interest" description="Disordered" evidence="1">
    <location>
        <begin position="1"/>
        <end position="44"/>
    </location>
</feature>
<evidence type="ECO:0000256" key="1">
    <source>
        <dbReference type="SAM" id="MobiDB-lite"/>
    </source>
</evidence>
<reference evidence="2 3" key="1">
    <citation type="journal article" date="2010" name="Stand. Genomic Sci.">
        <title>Complete genome sequence of Spirochaeta smaragdinae type strain (SEBR 4228).</title>
        <authorList>
            <person name="Mavromatis K."/>
            <person name="Yasawong M."/>
            <person name="Chertkov O."/>
            <person name="Lapidus A."/>
            <person name="Lucas S."/>
            <person name="Nolan M."/>
            <person name="Del Rio T.G."/>
            <person name="Tice H."/>
            <person name="Cheng J.F."/>
            <person name="Pitluck S."/>
            <person name="Liolios K."/>
            <person name="Ivanova N."/>
            <person name="Tapia R."/>
            <person name="Han C."/>
            <person name="Bruce D."/>
            <person name="Goodwin L."/>
            <person name="Pati A."/>
            <person name="Chen A."/>
            <person name="Palaniappan K."/>
            <person name="Land M."/>
            <person name="Hauser L."/>
            <person name="Chang Y.J."/>
            <person name="Jeffries C.D."/>
            <person name="Detter J.C."/>
            <person name="Rohde M."/>
            <person name="Brambilla E."/>
            <person name="Spring S."/>
            <person name="Goker M."/>
            <person name="Sikorski J."/>
            <person name="Woyke T."/>
            <person name="Bristow J."/>
            <person name="Eisen J.A."/>
            <person name="Markowitz V."/>
            <person name="Hugenholtz P."/>
            <person name="Klenk H.P."/>
            <person name="Kyrpides N.C."/>
        </authorList>
    </citation>
    <scope>NUCLEOTIDE SEQUENCE [LARGE SCALE GENOMIC DNA]</scope>
    <source>
        <strain evidence="3">DSM 11293 / JCM 15392 / SEBR 4228</strain>
    </source>
</reference>
<gene>
    <name evidence="2" type="ordered locus">Spirs_1985</name>
</gene>
<keyword evidence="3" id="KW-1185">Reference proteome</keyword>
<dbReference type="RefSeq" id="WP_013254571.1">
    <property type="nucleotide sequence ID" value="NC_014364.1"/>
</dbReference>
<dbReference type="InterPro" id="IPR006448">
    <property type="entry name" value="Phage_term_ssu_P27"/>
</dbReference>
<evidence type="ECO:0000313" key="3">
    <source>
        <dbReference type="Proteomes" id="UP000002318"/>
    </source>
</evidence>
<evidence type="ECO:0000313" key="2">
    <source>
        <dbReference type="EMBL" id="ADK81107.1"/>
    </source>
</evidence>
<dbReference type="EMBL" id="CP002116">
    <property type="protein sequence ID" value="ADK81107.1"/>
    <property type="molecule type" value="Genomic_DNA"/>
</dbReference>
<feature type="compositionally biased region" description="Basic residues" evidence="1">
    <location>
        <begin position="1"/>
        <end position="11"/>
    </location>
</feature>
<dbReference type="KEGG" id="ssm:Spirs_1985"/>
<sequence>MSRGGHNKKPTILKLTHGTFREDRANEKEPEVKALDETPKAPSHLNNFAKNKWKELAPVLAQTKVLSEADLTMLEALCEAYGQYREAQYAVYHYKDEESGKTKKRSLAQYMSGKNSQTMPEYTAMRQALSMVKTISAEFGLSPATRSRVNAIDTPEEKDPMEALLEGAG</sequence>
<dbReference type="STRING" id="573413.Spirs_1985"/>
<name>E1R1G6_SEDSS</name>